<organism evidence="1 2">
    <name type="scientific">Achromobacter piechaudii</name>
    <dbReference type="NCBI Taxonomy" id="72556"/>
    <lineage>
        <taxon>Bacteria</taxon>
        <taxon>Pseudomonadati</taxon>
        <taxon>Pseudomonadota</taxon>
        <taxon>Betaproteobacteria</taxon>
        <taxon>Burkholderiales</taxon>
        <taxon>Alcaligenaceae</taxon>
        <taxon>Achromobacter</taxon>
    </lineage>
</organism>
<dbReference type="RefSeq" id="WP_175129835.1">
    <property type="nucleotide sequence ID" value="NZ_CADILD010000004.1"/>
</dbReference>
<proteinExistence type="predicted"/>
<dbReference type="Proteomes" id="UP000494105">
    <property type="component" value="Unassembled WGS sequence"/>
</dbReference>
<dbReference type="AlphaFoldDB" id="A0A6S7EMN5"/>
<evidence type="ECO:0000313" key="1">
    <source>
        <dbReference type="EMBL" id="CAB3916202.1"/>
    </source>
</evidence>
<evidence type="ECO:0000313" key="2">
    <source>
        <dbReference type="Proteomes" id="UP000494105"/>
    </source>
</evidence>
<reference evidence="1 2" key="1">
    <citation type="submission" date="2020-04" db="EMBL/GenBank/DDBJ databases">
        <authorList>
            <person name="De Canck E."/>
        </authorList>
    </citation>
    <scope>NUCLEOTIDE SEQUENCE [LARGE SCALE GENOMIC DNA]</scope>
    <source>
        <strain evidence="1 2">LMG 1861</strain>
    </source>
</reference>
<name>A0A6S7EMN5_9BURK</name>
<dbReference type="EMBL" id="CADILD010000004">
    <property type="protein sequence ID" value="CAB3916202.1"/>
    <property type="molecule type" value="Genomic_DNA"/>
</dbReference>
<accession>A0A6S7EMN5</accession>
<gene>
    <name evidence="1" type="ORF">LMG1861_05096</name>
</gene>
<protein>
    <submittedName>
        <fullName evidence="1">Uncharacterized protein</fullName>
    </submittedName>
</protein>
<sequence>MRDTDKAKDREWHTGMEFGYSAMETILSALVPGAGAAVGMSRKVIDHLKARAESKEARRVEEFCLALLRPDNGNPAPGDADGEPLAADFETLLAALISDLEDEKADYYATFAKRLARREIIKDHIRPLIFALRELTLREINALQRSYVATKHKLIPARGPIYDPKLPTKVPGDPDFYGRRVMEHRGLTSGDQLTQYGMRFVEAVCSIEKLTPAAIGERVWATDCALISYEMDTETWNLQRLQEDLIRLRIKAGPIIAPQRNLGSSLGRNFILLAGPHFERMVRYKTHLAKVLQGSLVVAVLLPGADSALLQGLTITRCIEGLSFDNLPDLSQAIHDALLNELIQRERRSKNSLPT</sequence>